<dbReference type="PROSITE" id="PS00131">
    <property type="entry name" value="CARBOXYPEPT_SER_SER"/>
    <property type="match status" value="1"/>
</dbReference>
<gene>
    <name evidence="6" type="ORF">FKR84_10800</name>
</gene>
<evidence type="ECO:0000256" key="4">
    <source>
        <dbReference type="ARBA" id="ARBA00022801"/>
    </source>
</evidence>
<evidence type="ECO:0000313" key="6">
    <source>
        <dbReference type="EMBL" id="TQD36292.1"/>
    </source>
</evidence>
<evidence type="ECO:0000256" key="2">
    <source>
        <dbReference type="ARBA" id="ARBA00022670"/>
    </source>
</evidence>
<keyword evidence="5" id="KW-0325">Glycoprotein</keyword>
<sequence length="500" mass="57645">MQKKTYTYLFFLFLTIGLYGQEREIFKDTTVSTQHSLKLNNKQLDYTAISGMQPLWNDKDEVIASLHYTYYRKKTKNQKAGQERPLVISFNGGPGSASAWMHIAYTGPKLLKISDEGYPVQPYGIKDNPHSILDVADILYVNPVNTGYSRMVKTDDKKPKREQFFGINADIRYLANWLNTFVNRHNKWLAPKYLIGESYGGTRVSGLALELQKQQWMYLNGVILVSPADYLTFESDTPLAASLFLPYYTATAWYHKQLPSDLQNQDLEDILPQAEKYAYETLLPALAKGSSLKTSKKEKIATELERMTGIDTQLFVDHHLALPSNVFWKELLNQPGNDKTIGRLDSRYLGIDKKRSGNRPDYNAELTSWLHAFTPAINYYLREGLNFKTDLKYNMFGPVHPWDRTNNNTREQLRQAMAQNPYLNVLFQTGYYDGATTYFHSKYTSNQLDPGGKMKDRIDFKTYRSGHMMYLRKEDLKTATEDIRAFIKKSIPKNGKPAKY</sequence>
<keyword evidence="7" id="KW-1185">Reference proteome</keyword>
<name>A0A507ZRT8_9FLAO</name>
<dbReference type="InterPro" id="IPR029058">
    <property type="entry name" value="AB_hydrolase_fold"/>
</dbReference>
<evidence type="ECO:0000256" key="3">
    <source>
        <dbReference type="ARBA" id="ARBA00022729"/>
    </source>
</evidence>
<dbReference type="Gene3D" id="3.40.50.1820">
    <property type="entry name" value="alpha/beta hydrolase"/>
    <property type="match status" value="1"/>
</dbReference>
<dbReference type="EMBL" id="VIAR01000011">
    <property type="protein sequence ID" value="TQD36292.1"/>
    <property type="molecule type" value="Genomic_DNA"/>
</dbReference>
<dbReference type="OrthoDB" id="9770107at2"/>
<dbReference type="InterPro" id="IPR018202">
    <property type="entry name" value="Ser_caboxypep_ser_AS"/>
</dbReference>
<keyword evidence="3" id="KW-0732">Signal</keyword>
<keyword evidence="4" id="KW-0378">Hydrolase</keyword>
<evidence type="ECO:0000256" key="5">
    <source>
        <dbReference type="ARBA" id="ARBA00023180"/>
    </source>
</evidence>
<dbReference type="InterPro" id="IPR001563">
    <property type="entry name" value="Peptidase_S10"/>
</dbReference>
<dbReference type="PANTHER" id="PTHR11802:SF3">
    <property type="entry name" value="RETINOID-INDUCIBLE SERINE CARBOXYPEPTIDASE"/>
    <property type="match status" value="1"/>
</dbReference>
<dbReference type="RefSeq" id="WP_141422321.1">
    <property type="nucleotide sequence ID" value="NZ_VIAR01000011.1"/>
</dbReference>
<comment type="caution">
    <text evidence="6">The sequence shown here is derived from an EMBL/GenBank/DDBJ whole genome shotgun (WGS) entry which is preliminary data.</text>
</comment>
<reference evidence="6 7" key="1">
    <citation type="submission" date="2019-06" db="EMBL/GenBank/DDBJ databases">
        <title>Flavibacter putida gen. nov., sp. nov., a novel marine bacterium of the family Flavobacteriaceae isolated from coastal seawater.</title>
        <authorList>
            <person name="Feng X."/>
        </authorList>
    </citation>
    <scope>NUCLEOTIDE SEQUENCE [LARGE SCALE GENOMIC DNA]</scope>
    <source>
        <strain evidence="6 7">PLHSN227</strain>
    </source>
</reference>
<accession>A0A507ZRT8</accession>
<dbReference type="Proteomes" id="UP000317169">
    <property type="component" value="Unassembled WGS sequence"/>
</dbReference>
<dbReference type="GO" id="GO:0006508">
    <property type="term" value="P:proteolysis"/>
    <property type="evidence" value="ECO:0007669"/>
    <property type="project" value="UniProtKB-KW"/>
</dbReference>
<protein>
    <submittedName>
        <fullName evidence="6">Carboxypeptidase</fullName>
    </submittedName>
</protein>
<dbReference type="Pfam" id="PF00450">
    <property type="entry name" value="Peptidase_S10"/>
    <property type="match status" value="1"/>
</dbReference>
<evidence type="ECO:0000256" key="1">
    <source>
        <dbReference type="ARBA" id="ARBA00022645"/>
    </source>
</evidence>
<dbReference type="AlphaFoldDB" id="A0A507ZRT8"/>
<proteinExistence type="predicted"/>
<keyword evidence="2" id="KW-0645">Protease</keyword>
<dbReference type="GO" id="GO:0004185">
    <property type="term" value="F:serine-type carboxypeptidase activity"/>
    <property type="evidence" value="ECO:0007669"/>
    <property type="project" value="InterPro"/>
</dbReference>
<evidence type="ECO:0000313" key="7">
    <source>
        <dbReference type="Proteomes" id="UP000317169"/>
    </source>
</evidence>
<dbReference type="PANTHER" id="PTHR11802">
    <property type="entry name" value="SERINE PROTEASE FAMILY S10 SERINE CARBOXYPEPTIDASE"/>
    <property type="match status" value="1"/>
</dbReference>
<organism evidence="6 7">
    <name type="scientific">Haloflavibacter putidus</name>
    <dbReference type="NCBI Taxonomy" id="2576776"/>
    <lineage>
        <taxon>Bacteria</taxon>
        <taxon>Pseudomonadati</taxon>
        <taxon>Bacteroidota</taxon>
        <taxon>Flavobacteriia</taxon>
        <taxon>Flavobacteriales</taxon>
        <taxon>Flavobacteriaceae</taxon>
        <taxon>Haloflavibacter</taxon>
    </lineage>
</organism>
<dbReference type="SUPFAM" id="SSF53474">
    <property type="entry name" value="alpha/beta-Hydrolases"/>
    <property type="match status" value="1"/>
</dbReference>
<keyword evidence="1 6" id="KW-0121">Carboxypeptidase</keyword>